<evidence type="ECO:0000256" key="1">
    <source>
        <dbReference type="SAM" id="Coils"/>
    </source>
</evidence>
<feature type="region of interest" description="Disordered" evidence="2">
    <location>
        <begin position="148"/>
        <end position="196"/>
    </location>
</feature>
<organism evidence="3 4">
    <name type="scientific">Acacia crassicarpa</name>
    <name type="common">northern wattle</name>
    <dbReference type="NCBI Taxonomy" id="499986"/>
    <lineage>
        <taxon>Eukaryota</taxon>
        <taxon>Viridiplantae</taxon>
        <taxon>Streptophyta</taxon>
        <taxon>Embryophyta</taxon>
        <taxon>Tracheophyta</taxon>
        <taxon>Spermatophyta</taxon>
        <taxon>Magnoliopsida</taxon>
        <taxon>eudicotyledons</taxon>
        <taxon>Gunneridae</taxon>
        <taxon>Pentapetalae</taxon>
        <taxon>rosids</taxon>
        <taxon>fabids</taxon>
        <taxon>Fabales</taxon>
        <taxon>Fabaceae</taxon>
        <taxon>Caesalpinioideae</taxon>
        <taxon>mimosoid clade</taxon>
        <taxon>Acacieae</taxon>
        <taxon>Acacia</taxon>
    </lineage>
</organism>
<feature type="coiled-coil region" evidence="1">
    <location>
        <begin position="73"/>
        <end position="100"/>
    </location>
</feature>
<proteinExistence type="predicted"/>
<name>A0AAE1IQ94_9FABA</name>
<accession>A0AAE1IQ94</accession>
<gene>
    <name evidence="3" type="ORF">QN277_010724</name>
</gene>
<dbReference type="Proteomes" id="UP001293593">
    <property type="component" value="Unassembled WGS sequence"/>
</dbReference>
<dbReference type="PANTHER" id="PTHR36790:SF1">
    <property type="entry name" value="MYELIN TRANSCRIPTION FACTOR"/>
    <property type="match status" value="1"/>
</dbReference>
<feature type="compositionally biased region" description="Polar residues" evidence="2">
    <location>
        <begin position="1"/>
        <end position="11"/>
    </location>
</feature>
<evidence type="ECO:0000313" key="4">
    <source>
        <dbReference type="Proteomes" id="UP001293593"/>
    </source>
</evidence>
<dbReference type="EMBL" id="JAWXYG010000016">
    <property type="protein sequence ID" value="KAK4253409.1"/>
    <property type="molecule type" value="Genomic_DNA"/>
</dbReference>
<feature type="region of interest" description="Disordered" evidence="2">
    <location>
        <begin position="1"/>
        <end position="50"/>
    </location>
</feature>
<evidence type="ECO:0000256" key="2">
    <source>
        <dbReference type="SAM" id="MobiDB-lite"/>
    </source>
</evidence>
<sequence>MLTSQMVQTPVTGGPKLRPRSGRTPLQPKNSPADPILDPVTPPKSKQKPMEISVMKWDSNKENLDPMKLEPMDASLAEELSAIKKKLERLKSDKENTDRMLDERDSVLDGYLKEMELRWQFQKCLEMEVDRLFRLKELKSRCMTVSPIKSLREKEQGKTINDSPSEVKTEDMVESGEESELQSPGSSSSRVDMQKI</sequence>
<comment type="caution">
    <text evidence="3">The sequence shown here is derived from an EMBL/GenBank/DDBJ whole genome shotgun (WGS) entry which is preliminary data.</text>
</comment>
<protein>
    <submittedName>
        <fullName evidence="3">Uncharacterized protein</fullName>
    </submittedName>
</protein>
<keyword evidence="1" id="KW-0175">Coiled coil</keyword>
<keyword evidence="4" id="KW-1185">Reference proteome</keyword>
<dbReference type="AlphaFoldDB" id="A0AAE1IQ94"/>
<evidence type="ECO:0000313" key="3">
    <source>
        <dbReference type="EMBL" id="KAK4253409.1"/>
    </source>
</evidence>
<reference evidence="3" key="1">
    <citation type="submission" date="2023-10" db="EMBL/GenBank/DDBJ databases">
        <title>Chromosome-level genome of the transformable northern wattle, Acacia crassicarpa.</title>
        <authorList>
            <person name="Massaro I."/>
            <person name="Sinha N.R."/>
            <person name="Poethig S."/>
            <person name="Leichty A.R."/>
        </authorList>
    </citation>
    <scope>NUCLEOTIDE SEQUENCE</scope>
    <source>
        <strain evidence="3">Acra3RX</strain>
        <tissue evidence="3">Leaf</tissue>
    </source>
</reference>
<dbReference type="PANTHER" id="PTHR36790">
    <property type="entry name" value="MYELIN TRANSCRIPTION FACTOR"/>
    <property type="match status" value="1"/>
</dbReference>